<feature type="region of interest" description="Disordered" evidence="2">
    <location>
        <begin position="97"/>
        <end position="380"/>
    </location>
</feature>
<comment type="caution">
    <text evidence="4">The sequence shown here is derived from an EMBL/GenBank/DDBJ whole genome shotgun (WGS) entry which is preliminary data.</text>
</comment>
<dbReference type="InterPro" id="IPR001900">
    <property type="entry name" value="RNase_II/R"/>
</dbReference>
<dbReference type="Pfam" id="PF17849">
    <property type="entry name" value="OB_Dis3"/>
    <property type="match status" value="1"/>
</dbReference>
<dbReference type="SMART" id="SM00955">
    <property type="entry name" value="RNB"/>
    <property type="match status" value="1"/>
</dbReference>
<feature type="region of interest" description="Disordered" evidence="2">
    <location>
        <begin position="477"/>
        <end position="540"/>
    </location>
</feature>
<feature type="compositionally biased region" description="Polar residues" evidence="2">
    <location>
        <begin position="318"/>
        <end position="342"/>
    </location>
</feature>
<reference evidence="4 5" key="1">
    <citation type="journal article" date="2023" name="Elife">
        <title>Identification of key yeast species and microbe-microbe interactions impacting larval growth of Drosophila in the wild.</title>
        <authorList>
            <person name="Mure A."/>
            <person name="Sugiura Y."/>
            <person name="Maeda R."/>
            <person name="Honda K."/>
            <person name="Sakurai N."/>
            <person name="Takahashi Y."/>
            <person name="Watada M."/>
            <person name="Katoh T."/>
            <person name="Gotoh A."/>
            <person name="Gotoh Y."/>
            <person name="Taniguchi I."/>
            <person name="Nakamura K."/>
            <person name="Hayashi T."/>
            <person name="Katayama T."/>
            <person name="Uemura T."/>
            <person name="Hattori Y."/>
        </authorList>
    </citation>
    <scope>NUCLEOTIDE SEQUENCE [LARGE SCALE GENOMIC DNA]</scope>
    <source>
        <strain evidence="4 5">PK-24</strain>
    </source>
</reference>
<feature type="region of interest" description="Disordered" evidence="2">
    <location>
        <begin position="589"/>
        <end position="615"/>
    </location>
</feature>
<feature type="compositionally biased region" description="Low complexity" evidence="2">
    <location>
        <begin position="503"/>
        <end position="523"/>
    </location>
</feature>
<organism evidence="4 5">
    <name type="scientific">Pichia kluyveri</name>
    <name type="common">Yeast</name>
    <dbReference type="NCBI Taxonomy" id="36015"/>
    <lineage>
        <taxon>Eukaryota</taxon>
        <taxon>Fungi</taxon>
        <taxon>Dikarya</taxon>
        <taxon>Ascomycota</taxon>
        <taxon>Saccharomycotina</taxon>
        <taxon>Pichiomycetes</taxon>
        <taxon>Pichiales</taxon>
        <taxon>Pichiaceae</taxon>
        <taxon>Pichia</taxon>
    </lineage>
</organism>
<dbReference type="Pfam" id="PF17877">
    <property type="entry name" value="Dis3l2_C_term"/>
    <property type="match status" value="1"/>
</dbReference>
<evidence type="ECO:0000313" key="5">
    <source>
        <dbReference type="Proteomes" id="UP001378960"/>
    </source>
</evidence>
<dbReference type="Gene3D" id="2.40.50.140">
    <property type="entry name" value="Nucleic acid-binding proteins"/>
    <property type="match status" value="1"/>
</dbReference>
<feature type="compositionally biased region" description="Polar residues" evidence="2">
    <location>
        <begin position="261"/>
        <end position="288"/>
    </location>
</feature>
<evidence type="ECO:0000256" key="1">
    <source>
        <dbReference type="ARBA" id="ARBA00005785"/>
    </source>
</evidence>
<dbReference type="InterPro" id="IPR041093">
    <property type="entry name" value="Dis3l2-like_C"/>
</dbReference>
<dbReference type="SUPFAM" id="SSF50249">
    <property type="entry name" value="Nucleic acid-binding proteins"/>
    <property type="match status" value="2"/>
</dbReference>
<dbReference type="PANTHER" id="PTHR23355">
    <property type="entry name" value="RIBONUCLEASE"/>
    <property type="match status" value="1"/>
</dbReference>
<dbReference type="Proteomes" id="UP001378960">
    <property type="component" value="Unassembled WGS sequence"/>
</dbReference>
<feature type="compositionally biased region" description="Basic and acidic residues" evidence="2">
    <location>
        <begin position="207"/>
        <end position="217"/>
    </location>
</feature>
<name>A0AAV5R9D3_PICKL</name>
<comment type="similarity">
    <text evidence="1">Belongs to the RNR ribonuclease family.</text>
</comment>
<feature type="domain" description="RNB" evidence="3">
    <location>
        <begin position="724"/>
        <end position="1052"/>
    </location>
</feature>
<feature type="compositionally biased region" description="Low complexity" evidence="2">
    <location>
        <begin position="348"/>
        <end position="358"/>
    </location>
</feature>
<dbReference type="Gene3D" id="2.40.50.700">
    <property type="match status" value="1"/>
</dbReference>
<sequence>MDNYKNLNSFNTLNNINNTSNESNDLNNLNQNDLYQQSIIQTTGDKPRTLHVAHRRSPSELTTLMLEQLSLQRQLEVVQAQQQQILQQQAQQAQQQSINNQNQNFPSLQPPPLITTTYASTSNTNTNANANIKTNSPSNYHRRSASTLNYQDQLDSNVSSSNNYSSPRSHRRSQSSVTSIGSIPFSKTDSRPQALGHTRRHSLGLAEAKKAAAEAHAQRYNSPSKLSISAQSSNTHNDSNLYDLTSSPNMLNPPAFKFPATPQNNDNDSFGYRNSPSHSRNRSIVSDKSPQRGFQFPPRDHSHSQTLQPPQPSFADRYQNNSNLGHRSTGSDLNSNWRKSPQTPSPPNNHNNHNHTNSMSFESPSFLPGHRSKNSYGGSISSISQFNGGANNPNQRKSLFAPYLPQSSLPDLINEGKLVTGILRVNKKNRSDAYVSTDGLLDADIFICGSKDRNRALEGDLVAVELLIVDEVWSSKREKEEKKRRKDSKVNIDLNDDVHNDASTSSNNDQFNSSSNNNNSSLNRKGSLKQRPIQKKNDDVEVEGQSLLLVEEEEITDDAKPLYAGHVVAVIDRIPGQLFSGTLGLLRPSQAAKKEKEKEKGKDKESNNNNNKNNYKPKIVWFKPIDKKVPLIAIPTEQAPKDFVENHEKYANQTFIASIKRWPITSLHPFGTLVSRLGTTDDKAVEVESILRDNNFMCDEYIDGEEKYMLNFPSTEYILSNSNRREFADDYIIACSQNGLFCDHAFHVKGIANNKIELGVHIVDVSEYVIDGSNIDKRAKKRSHGVFLPQKSVNLFPDHVNELISFKTGSKSPALSVVFEIDSISFEIENVWMGETTVQPTKRINYEEIDKILKNAGNDDSAISSYFASLKLISSRLKKKRLNNPNLNTEYTLPLLNQLDDENVKLSLNIYDDSLLSFVFDEIFHTVNSAVAQKVHSVLGDRAFLRKFSIPTLNKFEYYQEKVSQLGVNLDTSSAGSFQNSILSIDDPIKRAAVETILVKCMGRGKYIIAGKLEQELLHYLFNLPTYTHFNAPLRRYADIIVHRQLKAVIKNNVAEYNEDVESLKVLSDYCNFKKDCASETQSQAIHLLLSQTINDMSAQTGEVLCTGIVLQVYESAFDVYLPEFGIEKRVHGDQLPLKKAEFDRFNKVLRLFWEPNVDSATYIPEDENEPLSYRSSIKNKFRVSSLDAAKKQETSKNSDGSSLLSPEMSKLLTKLNLKAPKVEVLQPEEGENALDPYIKPLSTTINGDDYIQDIGLLKKVPILLRAEIGMSLPCLTVSLLNPFYNKKEN</sequence>
<evidence type="ECO:0000256" key="2">
    <source>
        <dbReference type="SAM" id="MobiDB-lite"/>
    </source>
</evidence>
<dbReference type="InterPro" id="IPR012340">
    <property type="entry name" value="NA-bd_OB-fold"/>
</dbReference>
<dbReference type="Gene3D" id="2.40.50.690">
    <property type="match status" value="1"/>
</dbReference>
<dbReference type="GO" id="GO:0006402">
    <property type="term" value="P:mRNA catabolic process"/>
    <property type="evidence" value="ECO:0007669"/>
    <property type="project" value="TreeGrafter"/>
</dbReference>
<dbReference type="PANTHER" id="PTHR23355:SF9">
    <property type="entry name" value="DIS3-LIKE EXONUCLEASE 2"/>
    <property type="match status" value="1"/>
</dbReference>
<feature type="compositionally biased region" description="Low complexity" evidence="2">
    <location>
        <begin position="115"/>
        <end position="136"/>
    </location>
</feature>
<keyword evidence="5" id="KW-1185">Reference proteome</keyword>
<dbReference type="Pfam" id="PF00773">
    <property type="entry name" value="RNB"/>
    <property type="match status" value="1"/>
</dbReference>
<feature type="compositionally biased region" description="Polar residues" evidence="2">
    <location>
        <begin position="177"/>
        <end position="187"/>
    </location>
</feature>
<feature type="compositionally biased region" description="Polar residues" evidence="2">
    <location>
        <begin position="145"/>
        <end position="155"/>
    </location>
</feature>
<dbReference type="FunFam" id="2.40.50.700:FF:000002">
    <property type="entry name" value="Cell wall biogenesis protein"/>
    <property type="match status" value="1"/>
</dbReference>
<gene>
    <name evidence="4" type="ORF">DAPK24_046310</name>
</gene>
<feature type="compositionally biased region" description="Basic and acidic residues" evidence="2">
    <location>
        <begin position="592"/>
        <end position="606"/>
    </location>
</feature>
<dbReference type="EMBL" id="BTGB01000009">
    <property type="protein sequence ID" value="GMM48033.1"/>
    <property type="molecule type" value="Genomic_DNA"/>
</dbReference>
<evidence type="ECO:0000313" key="4">
    <source>
        <dbReference type="EMBL" id="GMM48033.1"/>
    </source>
</evidence>
<dbReference type="InterPro" id="IPR041505">
    <property type="entry name" value="Dis3_CSD2"/>
</dbReference>
<evidence type="ECO:0000259" key="3">
    <source>
        <dbReference type="SMART" id="SM00955"/>
    </source>
</evidence>
<dbReference type="GO" id="GO:0000932">
    <property type="term" value="C:P-body"/>
    <property type="evidence" value="ECO:0007669"/>
    <property type="project" value="TreeGrafter"/>
</dbReference>
<feature type="compositionally biased region" description="Low complexity" evidence="2">
    <location>
        <begin position="156"/>
        <end position="167"/>
    </location>
</feature>
<dbReference type="InterPro" id="IPR050180">
    <property type="entry name" value="RNR_Ribonuclease"/>
</dbReference>
<dbReference type="FunFam" id="2.40.50.690:FF:000001">
    <property type="entry name" value="Cell wall biogenesis protein"/>
    <property type="match status" value="1"/>
</dbReference>
<protein>
    <submittedName>
        <fullName evidence="4">mRNA-binding translational repressor</fullName>
    </submittedName>
</protein>
<accession>A0AAV5R9D3</accession>
<dbReference type="GO" id="GO:0000175">
    <property type="term" value="F:3'-5'-RNA exonuclease activity"/>
    <property type="evidence" value="ECO:0007669"/>
    <property type="project" value="TreeGrafter"/>
</dbReference>
<dbReference type="GO" id="GO:0003723">
    <property type="term" value="F:RNA binding"/>
    <property type="evidence" value="ECO:0007669"/>
    <property type="project" value="InterPro"/>
</dbReference>
<feature type="compositionally biased region" description="Polar residues" evidence="2">
    <location>
        <begin position="219"/>
        <end position="250"/>
    </location>
</feature>
<proteinExistence type="inferred from homology"/>